<comment type="caution">
    <text evidence="4">The sequence shown here is derived from an EMBL/GenBank/DDBJ whole genome shotgun (WGS) entry which is preliminary data.</text>
</comment>
<dbReference type="AlphaFoldDB" id="A0A4R5L3D8"/>
<name>A0A4R5L3D8_9BURK</name>
<evidence type="ECO:0000313" key="4">
    <source>
        <dbReference type="EMBL" id="TDG02139.1"/>
    </source>
</evidence>
<evidence type="ECO:0000259" key="3">
    <source>
        <dbReference type="PROSITE" id="PS50110"/>
    </source>
</evidence>
<dbReference type="PANTHER" id="PTHR44591">
    <property type="entry name" value="STRESS RESPONSE REGULATOR PROTEIN 1"/>
    <property type="match status" value="1"/>
</dbReference>
<evidence type="ECO:0000256" key="1">
    <source>
        <dbReference type="ARBA" id="ARBA00022553"/>
    </source>
</evidence>
<organism evidence="4 5">
    <name type="scientific">Paraburkholderia guartelaensis</name>
    <dbReference type="NCBI Taxonomy" id="2546446"/>
    <lineage>
        <taxon>Bacteria</taxon>
        <taxon>Pseudomonadati</taxon>
        <taxon>Pseudomonadota</taxon>
        <taxon>Betaproteobacteria</taxon>
        <taxon>Burkholderiales</taxon>
        <taxon>Burkholderiaceae</taxon>
        <taxon>Paraburkholderia</taxon>
    </lineage>
</organism>
<dbReference type="Gene3D" id="3.40.50.2300">
    <property type="match status" value="1"/>
</dbReference>
<evidence type="ECO:0000256" key="2">
    <source>
        <dbReference type="PROSITE-ProRule" id="PRU00169"/>
    </source>
</evidence>
<feature type="domain" description="Response regulatory" evidence="3">
    <location>
        <begin position="6"/>
        <end position="120"/>
    </location>
</feature>
<protein>
    <submittedName>
        <fullName evidence="4">Response regulator</fullName>
    </submittedName>
</protein>
<dbReference type="Proteomes" id="UP000295606">
    <property type="component" value="Unassembled WGS sequence"/>
</dbReference>
<dbReference type="EMBL" id="SMOD01000076">
    <property type="protein sequence ID" value="TDG02139.1"/>
    <property type="molecule type" value="Genomic_DNA"/>
</dbReference>
<dbReference type="RefSeq" id="WP_133190703.1">
    <property type="nucleotide sequence ID" value="NZ_SMOD01000076.1"/>
</dbReference>
<dbReference type="SMART" id="SM00448">
    <property type="entry name" value="REC"/>
    <property type="match status" value="1"/>
</dbReference>
<feature type="modified residue" description="4-aspartylphosphate" evidence="2">
    <location>
        <position position="55"/>
    </location>
</feature>
<dbReference type="OrthoDB" id="8964771at2"/>
<sequence length="129" mass="13877">MDTSEVVTIVDDDEAVRIATANLVRSLGWNVRTFASAEEFLESGHVEDTSCLISDVRMPGMSGVALHARLRSQGNAPPTIFITAFPTADLHAEVIENGALVLLEKPVAADDVVRWLSLALKEPPPQGNL</sequence>
<dbReference type="SUPFAM" id="SSF52172">
    <property type="entry name" value="CheY-like"/>
    <property type="match status" value="1"/>
</dbReference>
<accession>A0A4R5L3D8</accession>
<gene>
    <name evidence="4" type="ORF">E1N52_41355</name>
</gene>
<dbReference type="GO" id="GO:0000160">
    <property type="term" value="P:phosphorelay signal transduction system"/>
    <property type="evidence" value="ECO:0007669"/>
    <property type="project" value="InterPro"/>
</dbReference>
<reference evidence="4 5" key="1">
    <citation type="submission" date="2019-03" db="EMBL/GenBank/DDBJ databases">
        <title>Paraburkholderia sp. isolated from native Mimosa gymnas in Guartela State Park, Brazil.</title>
        <authorList>
            <person name="Paulitsch F."/>
            <person name="Hungria M."/>
            <person name="Delamuta J.R.M."/>
            <person name="Ribeiro R.A."/>
            <person name="Dall'Agnol R."/>
            <person name="Silva J.S.B."/>
        </authorList>
    </citation>
    <scope>NUCLEOTIDE SEQUENCE [LARGE SCALE GENOMIC DNA]</scope>
    <source>
        <strain evidence="4 5">CNPSo 3008</strain>
    </source>
</reference>
<proteinExistence type="predicted"/>
<dbReference type="InterPro" id="IPR050595">
    <property type="entry name" value="Bact_response_regulator"/>
</dbReference>
<dbReference type="PANTHER" id="PTHR44591:SF25">
    <property type="entry name" value="CHEMOTAXIS TWO-COMPONENT RESPONSE REGULATOR"/>
    <property type="match status" value="1"/>
</dbReference>
<evidence type="ECO:0000313" key="5">
    <source>
        <dbReference type="Proteomes" id="UP000295606"/>
    </source>
</evidence>
<dbReference type="InterPro" id="IPR001789">
    <property type="entry name" value="Sig_transdc_resp-reg_receiver"/>
</dbReference>
<dbReference type="Pfam" id="PF00072">
    <property type="entry name" value="Response_reg"/>
    <property type="match status" value="1"/>
</dbReference>
<dbReference type="PROSITE" id="PS50110">
    <property type="entry name" value="RESPONSE_REGULATORY"/>
    <property type="match status" value="1"/>
</dbReference>
<dbReference type="InterPro" id="IPR011006">
    <property type="entry name" value="CheY-like_superfamily"/>
</dbReference>
<keyword evidence="1 2" id="KW-0597">Phosphoprotein</keyword>